<organism evidence="1 2">
    <name type="scientific">Butyricimonas faecihominis</name>
    <dbReference type="NCBI Taxonomy" id="1472416"/>
    <lineage>
        <taxon>Bacteria</taxon>
        <taxon>Pseudomonadati</taxon>
        <taxon>Bacteroidota</taxon>
        <taxon>Bacteroidia</taxon>
        <taxon>Bacteroidales</taxon>
        <taxon>Odoribacteraceae</taxon>
        <taxon>Butyricimonas</taxon>
    </lineage>
</organism>
<name>A0A7W6HTL4_9BACT</name>
<accession>A0A7W6HTL4</accession>
<dbReference type="GeneID" id="93100974"/>
<keyword evidence="2" id="KW-1185">Reference proteome</keyword>
<proteinExistence type="predicted"/>
<protein>
    <submittedName>
        <fullName evidence="1">Uncharacterized protein</fullName>
    </submittedName>
</protein>
<dbReference type="AlphaFoldDB" id="A0A7W6HTL4"/>
<gene>
    <name evidence="1" type="ORF">GGR14_000519</name>
</gene>
<reference evidence="1 2" key="1">
    <citation type="submission" date="2020-08" db="EMBL/GenBank/DDBJ databases">
        <title>Genomic Encyclopedia of Type Strains, Phase IV (KMG-IV): sequencing the most valuable type-strain genomes for metagenomic binning, comparative biology and taxonomic classification.</title>
        <authorList>
            <person name="Goeker M."/>
        </authorList>
    </citation>
    <scope>NUCLEOTIDE SEQUENCE [LARGE SCALE GENOMIC DNA]</scope>
    <source>
        <strain evidence="1 2">DSM 105721</strain>
    </source>
</reference>
<dbReference type="RefSeq" id="WP_151411459.1">
    <property type="nucleotide sequence ID" value="NZ_AP028155.1"/>
</dbReference>
<sequence>MIKLLTLLMLLVEGSERDSTGCDGTGIPACLQEYFQHVKDSVREPDLNDVFMVVSPVEKGKGVYRVTWNDTMQFTTPSIEYHLETKGYYFMLDHVNIDGSKIVHSNYRGKGEKPLALPRFSVRTLPKTFLSKVKVMDLNKRFEEMKGSKEKMLEFKEEFEKKRIWVVDETFMTGDLIRLVETSFAFVTI</sequence>
<comment type="caution">
    <text evidence="1">The sequence shown here is derived from an EMBL/GenBank/DDBJ whole genome shotgun (WGS) entry which is preliminary data.</text>
</comment>
<dbReference type="Proteomes" id="UP000546007">
    <property type="component" value="Unassembled WGS sequence"/>
</dbReference>
<dbReference type="OrthoDB" id="9982522at2"/>
<evidence type="ECO:0000313" key="1">
    <source>
        <dbReference type="EMBL" id="MBB4024758.1"/>
    </source>
</evidence>
<dbReference type="EMBL" id="JACIES010000001">
    <property type="protein sequence ID" value="MBB4024758.1"/>
    <property type="molecule type" value="Genomic_DNA"/>
</dbReference>
<evidence type="ECO:0000313" key="2">
    <source>
        <dbReference type="Proteomes" id="UP000546007"/>
    </source>
</evidence>